<dbReference type="Proteomes" id="UP001347796">
    <property type="component" value="Unassembled WGS sequence"/>
</dbReference>
<sequence length="161" mass="18238">MAERLLSFEDKVSRLEKVLERTVCENVSIKEQLTSLASKPHKSYAEISSIIVPKTLTTASEPREKILKHTPVLSYHDRQENKQQRKKYPSDANADIESIRSDVSDTADAAQDEFQLPPRVAKTPKRQERKRRRFIVGNSTSQSTFKGGADPNRGQSDIELS</sequence>
<evidence type="ECO:0000256" key="1">
    <source>
        <dbReference type="SAM" id="MobiDB-lite"/>
    </source>
</evidence>
<evidence type="ECO:0000313" key="2">
    <source>
        <dbReference type="EMBL" id="KAK6165234.1"/>
    </source>
</evidence>
<gene>
    <name evidence="2" type="ORF">SNE40_022197</name>
</gene>
<reference evidence="2 3" key="1">
    <citation type="submission" date="2024-01" db="EMBL/GenBank/DDBJ databases">
        <title>The genome of the rayed Mediterranean limpet Patella caerulea (Linnaeus, 1758).</title>
        <authorList>
            <person name="Anh-Thu Weber A."/>
            <person name="Halstead-Nussloch G."/>
        </authorList>
    </citation>
    <scope>NUCLEOTIDE SEQUENCE [LARGE SCALE GENOMIC DNA]</scope>
    <source>
        <strain evidence="2">AATW-2023a</strain>
        <tissue evidence="2">Whole specimen</tissue>
    </source>
</reference>
<feature type="region of interest" description="Disordered" evidence="1">
    <location>
        <begin position="60"/>
        <end position="161"/>
    </location>
</feature>
<protein>
    <submittedName>
        <fullName evidence="2">Uncharacterized protein</fullName>
    </submittedName>
</protein>
<dbReference type="EMBL" id="JAZGQO010000021">
    <property type="protein sequence ID" value="KAK6165234.1"/>
    <property type="molecule type" value="Genomic_DNA"/>
</dbReference>
<evidence type="ECO:0000313" key="3">
    <source>
        <dbReference type="Proteomes" id="UP001347796"/>
    </source>
</evidence>
<dbReference type="AlphaFoldDB" id="A0AAN8GFM6"/>
<proteinExistence type="predicted"/>
<organism evidence="2 3">
    <name type="scientific">Patella caerulea</name>
    <name type="common">Rayed Mediterranean limpet</name>
    <dbReference type="NCBI Taxonomy" id="87958"/>
    <lineage>
        <taxon>Eukaryota</taxon>
        <taxon>Metazoa</taxon>
        <taxon>Spiralia</taxon>
        <taxon>Lophotrochozoa</taxon>
        <taxon>Mollusca</taxon>
        <taxon>Gastropoda</taxon>
        <taxon>Patellogastropoda</taxon>
        <taxon>Patelloidea</taxon>
        <taxon>Patellidae</taxon>
        <taxon>Patella</taxon>
    </lineage>
</organism>
<name>A0AAN8GFM6_PATCE</name>
<keyword evidence="3" id="KW-1185">Reference proteome</keyword>
<feature type="compositionally biased region" description="Basic residues" evidence="1">
    <location>
        <begin position="122"/>
        <end position="134"/>
    </location>
</feature>
<comment type="caution">
    <text evidence="2">The sequence shown here is derived from an EMBL/GenBank/DDBJ whole genome shotgun (WGS) entry which is preliminary data.</text>
</comment>
<accession>A0AAN8GFM6</accession>